<accession>Q093X0</accession>
<dbReference type="NCBIfam" id="TIGR04565">
    <property type="entry name" value="OMP_myx_plus"/>
    <property type="match status" value="1"/>
</dbReference>
<dbReference type="EMBL" id="AAMD01000042">
    <property type="protein sequence ID" value="EAU67019.1"/>
    <property type="molecule type" value="Genomic_DNA"/>
</dbReference>
<dbReference type="Proteomes" id="UP000032702">
    <property type="component" value="Unassembled WGS sequence"/>
</dbReference>
<sequence>MELPFPQGRRRHHHLPLPLQLGRLLTREPSPPPAGLRLDTPIVRYVLLVLLSLVPGLALAQAEALENPGTVSAVQDRLYRLNHELTLGVGALPADAFYKGYFAALGYTYHFSDSFAWQVGRGAYSYNVDTGLRRQLERDFGVAPTANAFEDEVQWMVGSDVVWSPFYGKTAFLNSRVLHFEAFVLAGATVFKLNRDNGFRPAANIGLGLRLFTSQHLSFRLDVTNNVLFAGASRIVNVPTLQLATAFNFGATE</sequence>
<reference evidence="1 2" key="1">
    <citation type="submission" date="2006-04" db="EMBL/GenBank/DDBJ databases">
        <authorList>
            <person name="Nierman W.C."/>
        </authorList>
    </citation>
    <scope>NUCLEOTIDE SEQUENCE [LARGE SCALE GENOMIC DNA]</scope>
    <source>
        <strain evidence="1 2">DW4/3-1</strain>
    </source>
</reference>
<gene>
    <name evidence="1" type="ORF">STIAU_3510</name>
</gene>
<name>Q093X0_STIAD</name>
<organism evidence="1 2">
    <name type="scientific">Stigmatella aurantiaca (strain DW4/3-1)</name>
    <dbReference type="NCBI Taxonomy" id="378806"/>
    <lineage>
        <taxon>Bacteria</taxon>
        <taxon>Pseudomonadati</taxon>
        <taxon>Myxococcota</taxon>
        <taxon>Myxococcia</taxon>
        <taxon>Myxococcales</taxon>
        <taxon>Cystobacterineae</taxon>
        <taxon>Archangiaceae</taxon>
        <taxon>Stigmatella</taxon>
    </lineage>
</organism>
<evidence type="ECO:0000313" key="1">
    <source>
        <dbReference type="EMBL" id="EAU67019.1"/>
    </source>
</evidence>
<evidence type="ECO:0008006" key="3">
    <source>
        <dbReference type="Google" id="ProtNLM"/>
    </source>
</evidence>
<proteinExistence type="predicted"/>
<evidence type="ECO:0000313" key="2">
    <source>
        <dbReference type="Proteomes" id="UP000032702"/>
    </source>
</evidence>
<protein>
    <recommendedName>
        <fullName evidence="3">Outer membrane beta-barrel domain-containing protein</fullName>
    </recommendedName>
</protein>
<dbReference type="PATRIC" id="fig|378806.16.peg.6204"/>
<dbReference type="AlphaFoldDB" id="Q093X0"/>
<comment type="caution">
    <text evidence="1">The sequence shown here is derived from an EMBL/GenBank/DDBJ whole genome shotgun (WGS) entry which is preliminary data.</text>
</comment>
<dbReference type="InterPro" id="IPR030820">
    <property type="entry name" value="OMP_myx_plus_Proteobacteria"/>
</dbReference>